<gene>
    <name evidence="1" type="ORF">Q4I28_003584</name>
</gene>
<name>A0AAW3BTH5_9TRYP</name>
<organism evidence="1 2">
    <name type="scientific">Leishmania naiffi</name>
    <dbReference type="NCBI Taxonomy" id="5678"/>
    <lineage>
        <taxon>Eukaryota</taxon>
        <taxon>Discoba</taxon>
        <taxon>Euglenozoa</taxon>
        <taxon>Kinetoplastea</taxon>
        <taxon>Metakinetoplastina</taxon>
        <taxon>Trypanosomatida</taxon>
        <taxon>Trypanosomatidae</taxon>
        <taxon>Leishmaniinae</taxon>
        <taxon>Leishmania</taxon>
        <taxon>Leishmania naiffi species complex</taxon>
    </lineage>
</organism>
<sequence length="55" mass="6180">MEWKALFPSLLPTPALSVSAHASSTELQRCLSPLRSSHNSPMVRGHRFYYLPSSH</sequence>
<dbReference type="Proteomes" id="UP001501274">
    <property type="component" value="Unassembled WGS sequence"/>
</dbReference>
<evidence type="ECO:0000313" key="2">
    <source>
        <dbReference type="Proteomes" id="UP001501274"/>
    </source>
</evidence>
<dbReference type="AlphaFoldDB" id="A0AAW3BTH5"/>
<evidence type="ECO:0000313" key="1">
    <source>
        <dbReference type="EMBL" id="KAL0524767.1"/>
    </source>
</evidence>
<evidence type="ECO:0008006" key="3">
    <source>
        <dbReference type="Google" id="ProtNLM"/>
    </source>
</evidence>
<reference evidence="1 2" key="1">
    <citation type="submission" date="2024-02" db="EMBL/GenBank/DDBJ databases">
        <title>FIRST GENOME SEQUENCES OF Leishmania (Viannia) shawi, Leishmania (Viannia) lindenbergi AND Leishmania (Viannia) utingensis.</title>
        <authorList>
            <person name="Resadore F."/>
            <person name="Custodio M.G.F."/>
            <person name="Boite M.C."/>
            <person name="Cupolillo E."/>
            <person name="Ferreira G.E.M."/>
        </authorList>
    </citation>
    <scope>NUCLEOTIDE SEQUENCE [LARGE SCALE GENOMIC DNA]</scope>
    <source>
        <strain evidence="1 2">MDAS/BR/1979/M5533</strain>
    </source>
</reference>
<keyword evidence="2" id="KW-1185">Reference proteome</keyword>
<comment type="caution">
    <text evidence="1">The sequence shown here is derived from an EMBL/GenBank/DDBJ whole genome shotgun (WGS) entry which is preliminary data.</text>
</comment>
<dbReference type="EMBL" id="JBAMZN010000023">
    <property type="protein sequence ID" value="KAL0524767.1"/>
    <property type="molecule type" value="Genomic_DNA"/>
</dbReference>
<accession>A0AAW3BTH5</accession>
<proteinExistence type="predicted"/>
<protein>
    <recommendedName>
        <fullName evidence="3">Secreted protein</fullName>
    </recommendedName>
</protein>